<dbReference type="PANTHER" id="PTHR30425:SF1">
    <property type="entry name" value="PHOSPHATE TRANSPORT SYSTEM PERMEASE PROTEIN PSTC"/>
    <property type="match status" value="1"/>
</dbReference>
<sequence>MNLKNRIDIFHILAAFMTFISLLCVAGMFLFLVVESVPILTEQKWSFFLGQDWWVGEVYGALPMIYGSCMVTGVALLLVLPLALGGAVFTSEFLSPKQRLWVKALMELFAGIPGIIYGLLGIALLSGFVKNSFGLIDGNTILTAGLLLGVMILPTILTLAEDALNAVSGQYRDTSLSLGLTKLQMIKSAVIPEALPGIAGAVFLGLGRAMGETIAVMLVIGGLDKIADPWFDLFQPAQSIASKLGREAAEAIGSGQQWSALMALGLVLFLMVMVLTLMGNFFLKRVR</sequence>
<keyword evidence="4" id="KW-1003">Cell membrane</keyword>
<dbReference type="Pfam" id="PF00528">
    <property type="entry name" value="BPD_transp_1"/>
    <property type="match status" value="1"/>
</dbReference>
<reference evidence="11" key="1">
    <citation type="submission" date="2018-06" db="EMBL/GenBank/DDBJ databases">
        <authorList>
            <person name="Zhirakovskaya E."/>
        </authorList>
    </citation>
    <scope>NUCLEOTIDE SEQUENCE</scope>
</reference>
<evidence type="ECO:0000256" key="2">
    <source>
        <dbReference type="ARBA" id="ARBA00007069"/>
    </source>
</evidence>
<feature type="transmembrane region" description="Helical" evidence="9">
    <location>
        <begin position="260"/>
        <end position="283"/>
    </location>
</feature>
<dbReference type="InterPro" id="IPR011864">
    <property type="entry name" value="Phosphate_PstC"/>
</dbReference>
<dbReference type="CDD" id="cd06261">
    <property type="entry name" value="TM_PBP2"/>
    <property type="match status" value="1"/>
</dbReference>
<dbReference type="InterPro" id="IPR000515">
    <property type="entry name" value="MetI-like"/>
</dbReference>
<accession>A0A3B1CXE1</accession>
<keyword evidence="3" id="KW-0813">Transport</keyword>
<evidence type="ECO:0000256" key="3">
    <source>
        <dbReference type="ARBA" id="ARBA00022448"/>
    </source>
</evidence>
<dbReference type="SUPFAM" id="SSF161098">
    <property type="entry name" value="MetI-like"/>
    <property type="match status" value="1"/>
</dbReference>
<feature type="transmembrane region" description="Helical" evidence="9">
    <location>
        <begin position="64"/>
        <end position="88"/>
    </location>
</feature>
<evidence type="ECO:0000256" key="1">
    <source>
        <dbReference type="ARBA" id="ARBA00004651"/>
    </source>
</evidence>
<proteinExistence type="inferred from homology"/>
<feature type="transmembrane region" description="Helical" evidence="9">
    <location>
        <begin position="108"/>
        <end position="129"/>
    </location>
</feature>
<keyword evidence="8 9" id="KW-0472">Membrane</keyword>
<evidence type="ECO:0000256" key="8">
    <source>
        <dbReference type="ARBA" id="ARBA00023136"/>
    </source>
</evidence>
<dbReference type="AlphaFoldDB" id="A0A3B1CXE1"/>
<dbReference type="PANTHER" id="PTHR30425">
    <property type="entry name" value="PHOSPHATE TRANSPORT SYSTEM PERMEASE PROTEIN PST"/>
    <property type="match status" value="1"/>
</dbReference>
<dbReference type="GO" id="GO:0006817">
    <property type="term" value="P:phosphate ion transport"/>
    <property type="evidence" value="ECO:0007669"/>
    <property type="project" value="UniProtKB-KW"/>
</dbReference>
<protein>
    <submittedName>
        <fullName evidence="11">Phosphate transport system permease protein PstC (TC 3.A.1.7.1)</fullName>
    </submittedName>
</protein>
<feature type="transmembrane region" description="Helical" evidence="9">
    <location>
        <begin position="194"/>
        <end position="220"/>
    </location>
</feature>
<evidence type="ECO:0000256" key="6">
    <source>
        <dbReference type="ARBA" id="ARBA00022692"/>
    </source>
</evidence>
<comment type="similarity">
    <text evidence="2">Belongs to the binding-protein-dependent transport system permease family. CysTW subfamily.</text>
</comment>
<evidence type="ECO:0000256" key="5">
    <source>
        <dbReference type="ARBA" id="ARBA00022592"/>
    </source>
</evidence>
<feature type="transmembrane region" description="Helical" evidence="9">
    <location>
        <begin position="12"/>
        <end position="34"/>
    </location>
</feature>
<dbReference type="GO" id="GO:0005315">
    <property type="term" value="F:phosphate transmembrane transporter activity"/>
    <property type="evidence" value="ECO:0007669"/>
    <property type="project" value="InterPro"/>
</dbReference>
<keyword evidence="5" id="KW-0592">Phosphate transport</keyword>
<evidence type="ECO:0000259" key="10">
    <source>
        <dbReference type="PROSITE" id="PS50928"/>
    </source>
</evidence>
<dbReference type="GO" id="GO:0005886">
    <property type="term" value="C:plasma membrane"/>
    <property type="evidence" value="ECO:0007669"/>
    <property type="project" value="UniProtKB-SubCell"/>
</dbReference>
<name>A0A3B1CXE1_9ZZZZ</name>
<comment type="subcellular location">
    <subcellularLocation>
        <location evidence="1">Cell membrane</location>
        <topology evidence="1">Multi-pass membrane protein</topology>
    </subcellularLocation>
</comment>
<evidence type="ECO:0000256" key="9">
    <source>
        <dbReference type="SAM" id="Phobius"/>
    </source>
</evidence>
<dbReference type="PROSITE" id="PS50928">
    <property type="entry name" value="ABC_TM1"/>
    <property type="match status" value="1"/>
</dbReference>
<keyword evidence="7 9" id="KW-1133">Transmembrane helix</keyword>
<keyword evidence="6 9" id="KW-0812">Transmembrane</keyword>
<organism evidence="11">
    <name type="scientific">hydrothermal vent metagenome</name>
    <dbReference type="NCBI Taxonomy" id="652676"/>
    <lineage>
        <taxon>unclassified sequences</taxon>
        <taxon>metagenomes</taxon>
        <taxon>ecological metagenomes</taxon>
    </lineage>
</organism>
<evidence type="ECO:0000256" key="7">
    <source>
        <dbReference type="ARBA" id="ARBA00022989"/>
    </source>
</evidence>
<feature type="transmembrane region" description="Helical" evidence="9">
    <location>
        <begin position="141"/>
        <end position="160"/>
    </location>
</feature>
<feature type="domain" description="ABC transmembrane type-1" evidence="10">
    <location>
        <begin position="65"/>
        <end position="279"/>
    </location>
</feature>
<dbReference type="EMBL" id="UOGG01000235">
    <property type="protein sequence ID" value="VAX33122.1"/>
    <property type="molecule type" value="Genomic_DNA"/>
</dbReference>
<dbReference type="NCBIfam" id="TIGR02138">
    <property type="entry name" value="phosphate_pstC"/>
    <property type="match status" value="1"/>
</dbReference>
<gene>
    <name evidence="11" type="ORF">MNBD_NITROSPINAE05-138</name>
</gene>
<evidence type="ECO:0000313" key="11">
    <source>
        <dbReference type="EMBL" id="VAX33122.1"/>
    </source>
</evidence>
<evidence type="ECO:0000256" key="4">
    <source>
        <dbReference type="ARBA" id="ARBA00022475"/>
    </source>
</evidence>
<dbReference type="InterPro" id="IPR051124">
    <property type="entry name" value="Phosphate_Transport_Permease"/>
</dbReference>
<dbReference type="InterPro" id="IPR035906">
    <property type="entry name" value="MetI-like_sf"/>
</dbReference>
<dbReference type="Gene3D" id="1.10.3720.10">
    <property type="entry name" value="MetI-like"/>
    <property type="match status" value="1"/>
</dbReference>